<sequence>MKEVFESIKKFRELKSITRETMAAELGMSLSGYSKLERGEVDITLSKVQSIARILNVSLEQLLNFDASQIFNVSNNQQVQGLGSTADVINFYGDDYKEKYIKMLEREIERLRKIVGE</sequence>
<evidence type="ECO:0000259" key="2">
    <source>
        <dbReference type="PROSITE" id="PS50943"/>
    </source>
</evidence>
<protein>
    <submittedName>
        <fullName evidence="3">Helix-turn-helix domain-containing protein</fullName>
    </submittedName>
</protein>
<accession>A0ABW0C0C1</accession>
<feature type="domain" description="HTH cro/C1-type" evidence="2">
    <location>
        <begin position="8"/>
        <end position="62"/>
    </location>
</feature>
<dbReference type="CDD" id="cd00093">
    <property type="entry name" value="HTH_XRE"/>
    <property type="match status" value="1"/>
</dbReference>
<evidence type="ECO:0000256" key="1">
    <source>
        <dbReference type="ARBA" id="ARBA00023125"/>
    </source>
</evidence>
<dbReference type="PANTHER" id="PTHR46558">
    <property type="entry name" value="TRACRIPTIONAL REGULATORY PROTEIN-RELATED-RELATED"/>
    <property type="match status" value="1"/>
</dbReference>
<dbReference type="InterPro" id="IPR010982">
    <property type="entry name" value="Lambda_DNA-bd_dom_sf"/>
</dbReference>
<reference evidence="4" key="1">
    <citation type="journal article" date="2019" name="Int. J. Syst. Evol. Microbiol.">
        <title>The Global Catalogue of Microorganisms (GCM) 10K type strain sequencing project: providing services to taxonomists for standard genome sequencing and annotation.</title>
        <authorList>
            <consortium name="The Broad Institute Genomics Platform"/>
            <consortium name="The Broad Institute Genome Sequencing Center for Infectious Disease"/>
            <person name="Wu L."/>
            <person name="Ma J."/>
        </authorList>
    </citation>
    <scope>NUCLEOTIDE SEQUENCE [LARGE SCALE GENOMIC DNA]</scope>
    <source>
        <strain evidence="4">CGMCC 1.7030</strain>
    </source>
</reference>
<dbReference type="PROSITE" id="PS50943">
    <property type="entry name" value="HTH_CROC1"/>
    <property type="match status" value="1"/>
</dbReference>
<dbReference type="Gene3D" id="1.10.260.40">
    <property type="entry name" value="lambda repressor-like DNA-binding domains"/>
    <property type="match status" value="1"/>
</dbReference>
<evidence type="ECO:0000313" key="4">
    <source>
        <dbReference type="Proteomes" id="UP001596163"/>
    </source>
</evidence>
<dbReference type="RefSeq" id="WP_377917765.1">
    <property type="nucleotide sequence ID" value="NZ_JBHSKS010000024.1"/>
</dbReference>
<dbReference type="Pfam" id="PF01381">
    <property type="entry name" value="HTH_3"/>
    <property type="match status" value="1"/>
</dbReference>
<dbReference type="PANTHER" id="PTHR46558:SF11">
    <property type="entry name" value="HTH-TYPE TRANSCRIPTIONAL REGULATOR XRE"/>
    <property type="match status" value="1"/>
</dbReference>
<organism evidence="3 4">
    <name type="scientific">Algoriphagus aquatilis</name>
    <dbReference type="NCBI Taxonomy" id="490186"/>
    <lineage>
        <taxon>Bacteria</taxon>
        <taxon>Pseudomonadati</taxon>
        <taxon>Bacteroidota</taxon>
        <taxon>Cytophagia</taxon>
        <taxon>Cytophagales</taxon>
        <taxon>Cyclobacteriaceae</taxon>
        <taxon>Algoriphagus</taxon>
    </lineage>
</organism>
<dbReference type="InterPro" id="IPR001387">
    <property type="entry name" value="Cro/C1-type_HTH"/>
</dbReference>
<proteinExistence type="predicted"/>
<dbReference type="SMART" id="SM00530">
    <property type="entry name" value="HTH_XRE"/>
    <property type="match status" value="1"/>
</dbReference>
<dbReference type="Proteomes" id="UP001596163">
    <property type="component" value="Unassembled WGS sequence"/>
</dbReference>
<name>A0ABW0C0C1_9BACT</name>
<keyword evidence="4" id="KW-1185">Reference proteome</keyword>
<comment type="caution">
    <text evidence="3">The sequence shown here is derived from an EMBL/GenBank/DDBJ whole genome shotgun (WGS) entry which is preliminary data.</text>
</comment>
<gene>
    <name evidence="3" type="ORF">ACFPIK_17825</name>
</gene>
<dbReference type="EMBL" id="JBHSKS010000024">
    <property type="protein sequence ID" value="MFC5193637.1"/>
    <property type="molecule type" value="Genomic_DNA"/>
</dbReference>
<dbReference type="SUPFAM" id="SSF47413">
    <property type="entry name" value="lambda repressor-like DNA-binding domains"/>
    <property type="match status" value="1"/>
</dbReference>
<keyword evidence="1" id="KW-0238">DNA-binding</keyword>
<evidence type="ECO:0000313" key="3">
    <source>
        <dbReference type="EMBL" id="MFC5193637.1"/>
    </source>
</evidence>